<keyword evidence="1" id="KW-1133">Transmembrane helix</keyword>
<keyword evidence="1" id="KW-0472">Membrane</keyword>
<keyword evidence="4" id="KW-1185">Reference proteome</keyword>
<feature type="domain" description="PepSY" evidence="2">
    <location>
        <begin position="85"/>
        <end position="134"/>
    </location>
</feature>
<accession>A0A7V9Z7X6</accession>
<dbReference type="RefSeq" id="WP_181556476.1">
    <property type="nucleotide sequence ID" value="NZ_JACDUT010000007.1"/>
</dbReference>
<dbReference type="AlphaFoldDB" id="A0A7V9Z7X6"/>
<dbReference type="InterPro" id="IPR005625">
    <property type="entry name" value="PepSY-ass_TM"/>
</dbReference>
<feature type="transmembrane region" description="Helical" evidence="1">
    <location>
        <begin position="31"/>
        <end position="55"/>
    </location>
</feature>
<dbReference type="Pfam" id="PF03929">
    <property type="entry name" value="PepSY_TM"/>
    <property type="match status" value="1"/>
</dbReference>
<dbReference type="Pfam" id="PF03413">
    <property type="entry name" value="PepSY"/>
    <property type="match status" value="2"/>
</dbReference>
<feature type="transmembrane region" description="Helical" evidence="1">
    <location>
        <begin position="381"/>
        <end position="401"/>
    </location>
</feature>
<evidence type="ECO:0000259" key="2">
    <source>
        <dbReference type="Pfam" id="PF03413"/>
    </source>
</evidence>
<evidence type="ECO:0000313" key="3">
    <source>
        <dbReference type="EMBL" id="MBA2875690.1"/>
    </source>
</evidence>
<dbReference type="PANTHER" id="PTHR34219">
    <property type="entry name" value="IRON-REGULATED INNER MEMBRANE PROTEIN-RELATED"/>
    <property type="match status" value="1"/>
</dbReference>
<feature type="domain" description="PepSY" evidence="2">
    <location>
        <begin position="292"/>
        <end position="350"/>
    </location>
</feature>
<keyword evidence="1" id="KW-0812">Transmembrane</keyword>
<gene>
    <name evidence="3" type="ORF">HNR31_002480</name>
</gene>
<organism evidence="3 4">
    <name type="scientific">Thermaerobacillus caldiproteolyticus</name>
    <dbReference type="NCBI Taxonomy" id="247480"/>
    <lineage>
        <taxon>Bacteria</taxon>
        <taxon>Bacillati</taxon>
        <taxon>Bacillota</taxon>
        <taxon>Bacilli</taxon>
        <taxon>Bacillales</taxon>
        <taxon>Anoxybacillaceae</taxon>
        <taxon>Thermaerobacillus</taxon>
    </lineage>
</organism>
<evidence type="ECO:0000313" key="4">
    <source>
        <dbReference type="Proteomes" id="UP000523087"/>
    </source>
</evidence>
<dbReference type="PANTHER" id="PTHR34219:SF1">
    <property type="entry name" value="PEPSY DOMAIN-CONTAINING PROTEIN"/>
    <property type="match status" value="1"/>
</dbReference>
<feature type="transmembrane region" description="Helical" evidence="1">
    <location>
        <begin position="162"/>
        <end position="182"/>
    </location>
</feature>
<reference evidence="3 4" key="1">
    <citation type="submission" date="2020-07" db="EMBL/GenBank/DDBJ databases">
        <title>Genomic Encyclopedia of Type Strains, Phase IV (KMG-IV): sequencing the most valuable type-strain genomes for metagenomic binning, comparative biology and taxonomic classification.</title>
        <authorList>
            <person name="Goeker M."/>
        </authorList>
    </citation>
    <scope>NUCLEOTIDE SEQUENCE [LARGE SCALE GENOMIC DNA]</scope>
    <source>
        <strain evidence="3 4">DSM 15730</strain>
    </source>
</reference>
<sequence length="466" mass="52254">MENVVRHYVPNGEQERKKKTGLSFYQTIWRWHFYAGIIFAPFLIILAFSGAVYLFKPQIESILYKNLYYVQETKEKPLPLSKMAANVQKKYPKAAMISVTLEKDRNRTVQVGMIENGNMFTVYVNPYTGKIVGKLNASEDIMEIFKKIHSELLIGGTVANRIVELAACWALILLLTGLYIWWPRNKSSIWGTFFPRLRKKGRPFWRDMHAVLGFWLTGGILLLILTGLPWTGVMGEGINWLATSTKTGYPPFSFSFGPKPESVTVTKEVAQDVPWAAENLPVPASKINGYVPLSIDDVDKIAEKEHIIKPFTISMPQGPTGVFTIATSKTSPKDNATLHVDQYTGQVLSDVRFSDYGIMAKAITIGIALHEGRLFGLVNQMINLIACLGLILIAVSSFVMWRKRKPQGKLGAPAKAQDKKVMRAVTVMMFVMGCIMPLVGISIIAVLLLDKLVIPRIKPLNEWLTM</sequence>
<comment type="caution">
    <text evidence="3">The sequence shown here is derived from an EMBL/GenBank/DDBJ whole genome shotgun (WGS) entry which is preliminary data.</text>
</comment>
<dbReference type="Proteomes" id="UP000523087">
    <property type="component" value="Unassembled WGS sequence"/>
</dbReference>
<name>A0A7V9Z7X6_9BACL</name>
<feature type="transmembrane region" description="Helical" evidence="1">
    <location>
        <begin position="421"/>
        <end position="449"/>
    </location>
</feature>
<evidence type="ECO:0000256" key="1">
    <source>
        <dbReference type="SAM" id="Phobius"/>
    </source>
</evidence>
<proteinExistence type="predicted"/>
<dbReference type="EMBL" id="JACDUT010000007">
    <property type="protein sequence ID" value="MBA2875690.1"/>
    <property type="molecule type" value="Genomic_DNA"/>
</dbReference>
<feature type="transmembrane region" description="Helical" evidence="1">
    <location>
        <begin position="208"/>
        <end position="228"/>
    </location>
</feature>
<protein>
    <submittedName>
        <fullName evidence="3">Putative iron-regulated membrane protein</fullName>
    </submittedName>
</protein>
<dbReference type="InterPro" id="IPR025711">
    <property type="entry name" value="PepSY"/>
</dbReference>